<reference evidence="2" key="1">
    <citation type="submission" date="2018-02" db="EMBL/GenBank/DDBJ databases">
        <authorList>
            <person name="Cohen D.B."/>
            <person name="Kent A.D."/>
        </authorList>
    </citation>
    <scope>NUCLEOTIDE SEQUENCE</scope>
</reference>
<dbReference type="PANTHER" id="PTHR33223">
    <property type="entry name" value="CCHC-TYPE DOMAIN-CONTAINING PROTEIN"/>
    <property type="match status" value="1"/>
</dbReference>
<name>A0A2N9ITC8_FAGSY</name>
<evidence type="ECO:0008006" key="3">
    <source>
        <dbReference type="Google" id="ProtNLM"/>
    </source>
</evidence>
<dbReference type="PANTHER" id="PTHR33223:SF10">
    <property type="entry name" value="AMINOTRANSFERASE-LIKE PLANT MOBILE DOMAIN-CONTAINING PROTEIN"/>
    <property type="match status" value="1"/>
</dbReference>
<accession>A0A2N9ITC8</accession>
<protein>
    <recommendedName>
        <fullName evidence="3">Retrotransposon gag domain-containing protein</fullName>
    </recommendedName>
</protein>
<feature type="compositionally biased region" description="Basic and acidic residues" evidence="1">
    <location>
        <begin position="79"/>
        <end position="98"/>
    </location>
</feature>
<dbReference type="AlphaFoldDB" id="A0A2N9ITC8"/>
<feature type="compositionally biased region" description="Basic and acidic residues" evidence="1">
    <location>
        <begin position="1"/>
        <end position="13"/>
    </location>
</feature>
<feature type="compositionally biased region" description="Basic residues" evidence="1">
    <location>
        <begin position="159"/>
        <end position="168"/>
    </location>
</feature>
<organism evidence="2">
    <name type="scientific">Fagus sylvatica</name>
    <name type="common">Beechnut</name>
    <dbReference type="NCBI Taxonomy" id="28930"/>
    <lineage>
        <taxon>Eukaryota</taxon>
        <taxon>Viridiplantae</taxon>
        <taxon>Streptophyta</taxon>
        <taxon>Embryophyta</taxon>
        <taxon>Tracheophyta</taxon>
        <taxon>Spermatophyta</taxon>
        <taxon>Magnoliopsida</taxon>
        <taxon>eudicotyledons</taxon>
        <taxon>Gunneridae</taxon>
        <taxon>Pentapetalae</taxon>
        <taxon>rosids</taxon>
        <taxon>fabids</taxon>
        <taxon>Fagales</taxon>
        <taxon>Fagaceae</taxon>
        <taxon>Fagus</taxon>
    </lineage>
</organism>
<dbReference type="EMBL" id="OIVN01006220">
    <property type="protein sequence ID" value="SPD28112.1"/>
    <property type="molecule type" value="Genomic_DNA"/>
</dbReference>
<feature type="compositionally biased region" description="Polar residues" evidence="1">
    <location>
        <begin position="14"/>
        <end position="23"/>
    </location>
</feature>
<feature type="compositionally biased region" description="Polar residues" evidence="1">
    <location>
        <begin position="120"/>
        <end position="134"/>
    </location>
</feature>
<feature type="region of interest" description="Disordered" evidence="1">
    <location>
        <begin position="1"/>
        <end position="175"/>
    </location>
</feature>
<evidence type="ECO:0000256" key="1">
    <source>
        <dbReference type="SAM" id="MobiDB-lite"/>
    </source>
</evidence>
<evidence type="ECO:0000313" key="2">
    <source>
        <dbReference type="EMBL" id="SPD28112.1"/>
    </source>
</evidence>
<sequence>MSEKPRSVGRESRSPAQKGSSKTLYEPSWPTETPHEASKGASARAPPQHTDPNEVSVKRRDQEATSKGLHNPGRQNVHRVSDLKREASGRTPINERPRNKVNASKRGNPEYSNYEDFPETSGSQSESRSLTPQTVHKKPRSLGESSRSRPPHYGGKNLQAKKHSSRKTPRPEEQSVVWRALDLVSSSPFSREIEKARLPERYMAPRFEAYNVRTDPVAHIGHYQQTMAVSCRNDPLMCQLFPSSLGEVTMRWFNQLGRRTIDSWDQMAEAFVARFITNSREGQGDGRSPHHEAARH</sequence>
<proteinExistence type="predicted"/>
<gene>
    <name evidence="2" type="ORF">FSB_LOCUS55994</name>
</gene>